<dbReference type="RefSeq" id="WP_259827167.1">
    <property type="nucleotide sequence ID" value="NZ_JANZQH010000001.1"/>
</dbReference>
<organism evidence="1 2">
    <name type="scientific">Chryseobacterium pyrolae</name>
    <dbReference type="NCBI Taxonomy" id="2987481"/>
    <lineage>
        <taxon>Bacteria</taxon>
        <taxon>Pseudomonadati</taxon>
        <taxon>Bacteroidota</taxon>
        <taxon>Flavobacteriia</taxon>
        <taxon>Flavobacteriales</taxon>
        <taxon>Weeksellaceae</taxon>
        <taxon>Chryseobacterium group</taxon>
        <taxon>Chryseobacterium</taxon>
    </lineage>
</organism>
<accession>A0ABT2ICR9</accession>
<gene>
    <name evidence="1" type="ORF">NZD88_02480</name>
</gene>
<name>A0ABT2ICR9_9FLAO</name>
<dbReference type="EMBL" id="JANZQH010000001">
    <property type="protein sequence ID" value="MCT2406420.1"/>
    <property type="molecule type" value="Genomic_DNA"/>
</dbReference>
<keyword evidence="2" id="KW-1185">Reference proteome</keyword>
<comment type="caution">
    <text evidence="1">The sequence shown here is derived from an EMBL/GenBank/DDBJ whole genome shotgun (WGS) entry which is preliminary data.</text>
</comment>
<sequence>MKCFLIKSIFRLQIRNKLIITGNVKSDSELENYKINTIVLRDVTIPINTVNETVIENQSYLALTFDINCINEDLLSEIMKLKQGQAIEIGDG</sequence>
<dbReference type="Proteomes" id="UP001142057">
    <property type="component" value="Unassembled WGS sequence"/>
</dbReference>
<protein>
    <submittedName>
        <fullName evidence="1">Uncharacterized protein</fullName>
    </submittedName>
</protein>
<proteinExistence type="predicted"/>
<evidence type="ECO:0000313" key="1">
    <source>
        <dbReference type="EMBL" id="MCT2406420.1"/>
    </source>
</evidence>
<reference evidence="1" key="1">
    <citation type="submission" date="2022-08" db="EMBL/GenBank/DDBJ databases">
        <title>Chryseobacterium antibioticum,isolated from the rhizosphere soil of Pyrola in Tibet.</title>
        <authorList>
            <person name="Kan Y."/>
        </authorList>
    </citation>
    <scope>NUCLEOTIDE SEQUENCE</scope>
    <source>
        <strain evidence="1">Pc2-12</strain>
    </source>
</reference>
<evidence type="ECO:0000313" key="2">
    <source>
        <dbReference type="Proteomes" id="UP001142057"/>
    </source>
</evidence>